<dbReference type="KEGG" id="gpi:GPICK_15920"/>
<name>A0A0B5BD57_9BACT</name>
<organism evidence="1 2">
    <name type="scientific">Geobacter pickeringii</name>
    <dbReference type="NCBI Taxonomy" id="345632"/>
    <lineage>
        <taxon>Bacteria</taxon>
        <taxon>Pseudomonadati</taxon>
        <taxon>Thermodesulfobacteriota</taxon>
        <taxon>Desulfuromonadia</taxon>
        <taxon>Geobacterales</taxon>
        <taxon>Geobacteraceae</taxon>
        <taxon>Geobacter</taxon>
    </lineage>
</organism>
<accession>A0A0B5BD57</accession>
<gene>
    <name evidence="1" type="ORF">GPICK_15920</name>
</gene>
<dbReference type="OrthoDB" id="9892852at2"/>
<evidence type="ECO:0008006" key="3">
    <source>
        <dbReference type="Google" id="ProtNLM"/>
    </source>
</evidence>
<dbReference type="HOGENOM" id="CLU_1803411_0_0_7"/>
<evidence type="ECO:0000313" key="1">
    <source>
        <dbReference type="EMBL" id="AJE04658.1"/>
    </source>
</evidence>
<dbReference type="RefSeq" id="WP_039744863.1">
    <property type="nucleotide sequence ID" value="NZ_CP009788.1"/>
</dbReference>
<dbReference type="AlphaFoldDB" id="A0A0B5BD57"/>
<proteinExistence type="predicted"/>
<dbReference type="STRING" id="345632.GPICK_15920"/>
<evidence type="ECO:0000313" key="2">
    <source>
        <dbReference type="Proteomes" id="UP000057609"/>
    </source>
</evidence>
<sequence>MTFFRRFKWFFVSGVLLLAGCSPSTERIAAVQNYCSVIQAVYVSQDLAPLAHVATQKELKKVYPVVLALKTTDNVMKTTIDSFSITGGGGDTVETREQWTFWWEDRRGGGVTKEKKTESYHLRYHLKKEKGRWKVDYIDNLND</sequence>
<reference evidence="1 2" key="1">
    <citation type="journal article" date="2015" name="Genome Announc.">
        <title>Complete Genome of Geobacter pickeringii G13T, a Metal-Reducing Isolate from Sedimentary Kaolin Deposits.</title>
        <authorList>
            <person name="Badalamenti J.P."/>
            <person name="Bond D.R."/>
        </authorList>
    </citation>
    <scope>NUCLEOTIDE SEQUENCE [LARGE SCALE GENOMIC DNA]</scope>
    <source>
        <strain evidence="1 2">G13</strain>
    </source>
</reference>
<keyword evidence="2" id="KW-1185">Reference proteome</keyword>
<dbReference type="EMBL" id="CP009788">
    <property type="protein sequence ID" value="AJE04658.1"/>
    <property type="molecule type" value="Genomic_DNA"/>
</dbReference>
<dbReference type="Proteomes" id="UP000057609">
    <property type="component" value="Chromosome"/>
</dbReference>
<dbReference type="PROSITE" id="PS51257">
    <property type="entry name" value="PROKAR_LIPOPROTEIN"/>
    <property type="match status" value="1"/>
</dbReference>
<protein>
    <recommendedName>
        <fullName evidence="3">Lipoprotein</fullName>
    </recommendedName>
</protein>